<accession>A0ABQ8S8D2</accession>
<reference evidence="2 3" key="1">
    <citation type="journal article" date="2022" name="Allergy">
        <title>Genome assembly and annotation of Periplaneta americana reveal a comprehensive cockroach allergen profile.</title>
        <authorList>
            <person name="Wang L."/>
            <person name="Xiong Q."/>
            <person name="Saelim N."/>
            <person name="Wang L."/>
            <person name="Nong W."/>
            <person name="Wan A.T."/>
            <person name="Shi M."/>
            <person name="Liu X."/>
            <person name="Cao Q."/>
            <person name="Hui J.H.L."/>
            <person name="Sookrung N."/>
            <person name="Leung T.F."/>
            <person name="Tungtrongchitr A."/>
            <person name="Tsui S.K.W."/>
        </authorList>
    </citation>
    <scope>NUCLEOTIDE SEQUENCE [LARGE SCALE GENOMIC DNA]</scope>
    <source>
        <strain evidence="2">PWHHKU_190912</strain>
    </source>
</reference>
<keyword evidence="3" id="KW-1185">Reference proteome</keyword>
<evidence type="ECO:0000313" key="2">
    <source>
        <dbReference type="EMBL" id="KAJ4430041.1"/>
    </source>
</evidence>
<comment type="caution">
    <text evidence="2">The sequence shown here is derived from an EMBL/GenBank/DDBJ whole genome shotgun (WGS) entry which is preliminary data.</text>
</comment>
<sequence>MQVCIHLLRVQFKVCHGSPYAVMWLADEPREFNLPTLPQRRIIYEPEKLPNKYGVHSEEYVPIRTENIQCVLWLADNTQSFSRVKRSFQTERDRTPLIRDSFLHWDRQQHGAPYTSIFDEADTPQPPRSPDLQFAAKIEDSEDEANYVETSQSGNLPPKLRIQRMTQTTSKLVNQPIRGGPPAWGLSEGLTTHHRKKQLVTKPNNKPRNGTDSPARPQQRNKVIRFGKMDLREVGYDGRDWINLARDRDQWRAYVKAAMNLRIP</sequence>
<protein>
    <submittedName>
        <fullName evidence="2">Uncharacterized protein</fullName>
    </submittedName>
</protein>
<dbReference type="Proteomes" id="UP001148838">
    <property type="component" value="Unassembled WGS sequence"/>
</dbReference>
<proteinExistence type="predicted"/>
<organism evidence="2 3">
    <name type="scientific">Periplaneta americana</name>
    <name type="common">American cockroach</name>
    <name type="synonym">Blatta americana</name>
    <dbReference type="NCBI Taxonomy" id="6978"/>
    <lineage>
        <taxon>Eukaryota</taxon>
        <taxon>Metazoa</taxon>
        <taxon>Ecdysozoa</taxon>
        <taxon>Arthropoda</taxon>
        <taxon>Hexapoda</taxon>
        <taxon>Insecta</taxon>
        <taxon>Pterygota</taxon>
        <taxon>Neoptera</taxon>
        <taxon>Polyneoptera</taxon>
        <taxon>Dictyoptera</taxon>
        <taxon>Blattodea</taxon>
        <taxon>Blattoidea</taxon>
        <taxon>Blattidae</taxon>
        <taxon>Blattinae</taxon>
        <taxon>Periplaneta</taxon>
    </lineage>
</organism>
<gene>
    <name evidence="2" type="ORF">ANN_22249</name>
</gene>
<name>A0ABQ8S8D2_PERAM</name>
<feature type="region of interest" description="Disordered" evidence="1">
    <location>
        <begin position="173"/>
        <end position="221"/>
    </location>
</feature>
<evidence type="ECO:0000256" key="1">
    <source>
        <dbReference type="SAM" id="MobiDB-lite"/>
    </source>
</evidence>
<feature type="compositionally biased region" description="Polar residues" evidence="1">
    <location>
        <begin position="201"/>
        <end position="221"/>
    </location>
</feature>
<dbReference type="EMBL" id="JAJSOF020000033">
    <property type="protein sequence ID" value="KAJ4430041.1"/>
    <property type="molecule type" value="Genomic_DNA"/>
</dbReference>
<evidence type="ECO:0000313" key="3">
    <source>
        <dbReference type="Proteomes" id="UP001148838"/>
    </source>
</evidence>